<protein>
    <submittedName>
        <fullName evidence="1">Uncharacterized protein</fullName>
    </submittedName>
</protein>
<dbReference type="EMBL" id="VSRR010002600">
    <property type="protein sequence ID" value="MPC32286.1"/>
    <property type="molecule type" value="Genomic_DNA"/>
</dbReference>
<proteinExistence type="predicted"/>
<sequence>MTFQCSPLAARGCREGDTPRHATPAPLFSSFSLNLEIPDGAFLVCGRARPQAGSQTLEPHGQTPVTPTTPAVPCACLPHLPLVTTGLVYVLLLRKLS</sequence>
<dbReference type="Proteomes" id="UP000324222">
    <property type="component" value="Unassembled WGS sequence"/>
</dbReference>
<gene>
    <name evidence="1" type="ORF">E2C01_025595</name>
</gene>
<reference evidence="1 2" key="1">
    <citation type="submission" date="2019-05" db="EMBL/GenBank/DDBJ databases">
        <title>Another draft genome of Portunus trituberculatus and its Hox gene families provides insights of decapod evolution.</title>
        <authorList>
            <person name="Jeong J.-H."/>
            <person name="Song I."/>
            <person name="Kim S."/>
            <person name="Choi T."/>
            <person name="Kim D."/>
            <person name="Ryu S."/>
            <person name="Kim W."/>
        </authorList>
    </citation>
    <scope>NUCLEOTIDE SEQUENCE [LARGE SCALE GENOMIC DNA]</scope>
    <source>
        <tissue evidence="1">Muscle</tissue>
    </source>
</reference>
<keyword evidence="2" id="KW-1185">Reference proteome</keyword>
<name>A0A5B7EGC4_PORTR</name>
<dbReference type="AlphaFoldDB" id="A0A5B7EGC4"/>
<comment type="caution">
    <text evidence="1">The sequence shown here is derived from an EMBL/GenBank/DDBJ whole genome shotgun (WGS) entry which is preliminary data.</text>
</comment>
<organism evidence="1 2">
    <name type="scientific">Portunus trituberculatus</name>
    <name type="common">Swimming crab</name>
    <name type="synonym">Neptunus trituberculatus</name>
    <dbReference type="NCBI Taxonomy" id="210409"/>
    <lineage>
        <taxon>Eukaryota</taxon>
        <taxon>Metazoa</taxon>
        <taxon>Ecdysozoa</taxon>
        <taxon>Arthropoda</taxon>
        <taxon>Crustacea</taxon>
        <taxon>Multicrustacea</taxon>
        <taxon>Malacostraca</taxon>
        <taxon>Eumalacostraca</taxon>
        <taxon>Eucarida</taxon>
        <taxon>Decapoda</taxon>
        <taxon>Pleocyemata</taxon>
        <taxon>Brachyura</taxon>
        <taxon>Eubrachyura</taxon>
        <taxon>Portunoidea</taxon>
        <taxon>Portunidae</taxon>
        <taxon>Portuninae</taxon>
        <taxon>Portunus</taxon>
    </lineage>
</organism>
<evidence type="ECO:0000313" key="1">
    <source>
        <dbReference type="EMBL" id="MPC32286.1"/>
    </source>
</evidence>
<evidence type="ECO:0000313" key="2">
    <source>
        <dbReference type="Proteomes" id="UP000324222"/>
    </source>
</evidence>
<accession>A0A5B7EGC4</accession>